<dbReference type="InterPro" id="IPR036680">
    <property type="entry name" value="SPOR-like_sf"/>
</dbReference>
<dbReference type="InterPro" id="IPR007730">
    <property type="entry name" value="SPOR-like_dom"/>
</dbReference>
<evidence type="ECO:0000313" key="4">
    <source>
        <dbReference type="Proteomes" id="UP000680679"/>
    </source>
</evidence>
<dbReference type="Gene3D" id="3.30.70.1070">
    <property type="entry name" value="Sporulation related repeat"/>
    <property type="match status" value="1"/>
</dbReference>
<evidence type="ECO:0000259" key="2">
    <source>
        <dbReference type="Pfam" id="PF05036"/>
    </source>
</evidence>
<dbReference type="Pfam" id="PF05036">
    <property type="entry name" value="SPOR"/>
    <property type="match status" value="1"/>
</dbReference>
<dbReference type="Proteomes" id="UP000680679">
    <property type="component" value="Chromosome"/>
</dbReference>
<feature type="compositionally biased region" description="Basic and acidic residues" evidence="1">
    <location>
        <begin position="181"/>
        <end position="191"/>
    </location>
</feature>
<keyword evidence="4" id="KW-1185">Reference proteome</keyword>
<evidence type="ECO:0000313" key="3">
    <source>
        <dbReference type="EMBL" id="BCU05754.1"/>
    </source>
</evidence>
<feature type="region of interest" description="Disordered" evidence="1">
    <location>
        <begin position="86"/>
        <end position="149"/>
    </location>
</feature>
<feature type="region of interest" description="Disordered" evidence="1">
    <location>
        <begin position="164"/>
        <end position="226"/>
    </location>
</feature>
<dbReference type="EMBL" id="AP024563">
    <property type="protein sequence ID" value="BCU05754.1"/>
    <property type="molecule type" value="Genomic_DNA"/>
</dbReference>
<gene>
    <name evidence="3" type="ORF">Atep_04310</name>
</gene>
<feature type="compositionally biased region" description="Pro residues" evidence="1">
    <location>
        <begin position="124"/>
        <end position="146"/>
    </location>
</feature>
<feature type="domain" description="SPOR" evidence="2">
    <location>
        <begin position="224"/>
        <end position="302"/>
    </location>
</feature>
<feature type="compositionally biased region" description="Basic and acidic residues" evidence="1">
    <location>
        <begin position="97"/>
        <end position="119"/>
    </location>
</feature>
<dbReference type="RefSeq" id="WP_213380027.1">
    <property type="nucleotide sequence ID" value="NZ_AP024563.1"/>
</dbReference>
<evidence type="ECO:0000256" key="1">
    <source>
        <dbReference type="SAM" id="MobiDB-lite"/>
    </source>
</evidence>
<reference evidence="3 4" key="1">
    <citation type="submission" date="2021-04" db="EMBL/GenBank/DDBJ databases">
        <title>Complete genome sequencing of Allochromatium tepidum strain NZ.</title>
        <authorList>
            <person name="Tsukatani Y."/>
            <person name="Mori H."/>
        </authorList>
    </citation>
    <scope>NUCLEOTIDE SEQUENCE [LARGE SCALE GENOMIC DNA]</scope>
    <source>
        <strain evidence="3 4">NZ</strain>
    </source>
</reference>
<accession>A0ABM7QJ43</accession>
<organism evidence="3 4">
    <name type="scientific">Allochromatium tepidum</name>
    <dbReference type="NCBI Taxonomy" id="553982"/>
    <lineage>
        <taxon>Bacteria</taxon>
        <taxon>Pseudomonadati</taxon>
        <taxon>Pseudomonadota</taxon>
        <taxon>Gammaproteobacteria</taxon>
        <taxon>Chromatiales</taxon>
        <taxon>Chromatiaceae</taxon>
        <taxon>Allochromatium</taxon>
    </lineage>
</organism>
<dbReference type="SUPFAM" id="SSF110997">
    <property type="entry name" value="Sporulation related repeat"/>
    <property type="match status" value="1"/>
</dbReference>
<sequence>MTRDNTLSRGVIGSLALTLTFGVSLTAVRADVIQPLPRPTAASAGDEARWLERLPPATRPLPRPIDVAQSDTSSLQEALKLLESRVESGAFESAPRTAKDDKTPAREPIEPVEPNEKTEIPVSAPQPPALPAPPVAPAPPAMPVAPEPIETPVANPLLIPEAAEKASPPVPETPPATSTEPSRDESSEDAGRAPQETAPKTTAEPVDERVADTPEPIEPTTHTGRWQVQLLAGRSLSRVERDRDDLRRFHGDRVSGLTLTISQANPNGLYRLRALDWASQAEAGAWCRHLRTATGLKCMVVRGDESPAPGAAPIDTPPSSATR</sequence>
<proteinExistence type="predicted"/>
<name>A0ABM7QJ43_9GAMM</name>
<protein>
    <recommendedName>
        <fullName evidence="2">SPOR domain-containing protein</fullName>
    </recommendedName>
</protein>